<dbReference type="Pfam" id="PF04166">
    <property type="entry name" value="PdxA"/>
    <property type="match status" value="1"/>
</dbReference>
<keyword evidence="1" id="KW-0479">Metal-binding</keyword>
<proteinExistence type="predicted"/>
<dbReference type="SUPFAM" id="SSF53659">
    <property type="entry name" value="Isocitrate/Isopropylmalate dehydrogenase-like"/>
    <property type="match status" value="1"/>
</dbReference>
<dbReference type="InterPro" id="IPR005255">
    <property type="entry name" value="PdxA_fam"/>
</dbReference>
<comment type="caution">
    <text evidence="4">The sequence shown here is derived from an EMBL/GenBank/DDBJ whole genome shotgun (WGS) entry which is preliminary data.</text>
</comment>
<accession>A0ABY3FUK7</accession>
<sequence length="76" mass="8360">MKGLPRDVKRVYTTIQLAYETLIRAGIPQPKIAVCGMTPHGSENGLFGHGEGEEKIVPGVDRRHSVRCPLARFSSE</sequence>
<keyword evidence="5" id="KW-1185">Reference proteome</keyword>
<evidence type="ECO:0000256" key="1">
    <source>
        <dbReference type="ARBA" id="ARBA00022723"/>
    </source>
</evidence>
<organism evidence="4 5">
    <name type="scientific">Bacillus paralicheniformis</name>
    <dbReference type="NCBI Taxonomy" id="1648923"/>
    <lineage>
        <taxon>Bacteria</taxon>
        <taxon>Bacillati</taxon>
        <taxon>Bacillota</taxon>
        <taxon>Bacilli</taxon>
        <taxon>Bacillales</taxon>
        <taxon>Bacillaceae</taxon>
        <taxon>Bacillus</taxon>
    </lineage>
</organism>
<reference evidence="4 5" key="1">
    <citation type="submission" date="2019-06" db="EMBL/GenBank/DDBJ databases">
        <title>Genome sequence analysis of &gt;100 Bacillus licheniformis strains suggests intrinsic resistance to this species.</title>
        <authorList>
            <person name="Wels M."/>
            <person name="Siezen R.J."/>
            <person name="Johansen E."/>
            <person name="Stuer-Lauridsen B."/>
            <person name="Bjerre K."/>
            <person name="Nielsen B.K.K."/>
        </authorList>
    </citation>
    <scope>NUCLEOTIDE SEQUENCE [LARGE SCALE GENOMIC DNA]</scope>
    <source>
        <strain evidence="4 5">BAC-15381</strain>
    </source>
</reference>
<evidence type="ECO:0000313" key="5">
    <source>
        <dbReference type="Proteomes" id="UP000429980"/>
    </source>
</evidence>
<keyword evidence="3" id="KW-0520">NAD</keyword>
<gene>
    <name evidence="4" type="ORF">CHCC15381_1734</name>
</gene>
<evidence type="ECO:0008006" key="6">
    <source>
        <dbReference type="Google" id="ProtNLM"/>
    </source>
</evidence>
<name>A0ABY3FUK7_9BACI</name>
<dbReference type="Gene3D" id="3.40.718.10">
    <property type="entry name" value="Isopropylmalate Dehydrogenase"/>
    <property type="match status" value="1"/>
</dbReference>
<evidence type="ECO:0000313" key="4">
    <source>
        <dbReference type="EMBL" id="TWL36378.1"/>
    </source>
</evidence>
<evidence type="ECO:0000256" key="3">
    <source>
        <dbReference type="ARBA" id="ARBA00023027"/>
    </source>
</evidence>
<dbReference type="EMBL" id="NILF01000051">
    <property type="protein sequence ID" value="TWL36378.1"/>
    <property type="molecule type" value="Genomic_DNA"/>
</dbReference>
<keyword evidence="2" id="KW-0560">Oxidoreductase</keyword>
<protein>
    <recommendedName>
        <fullName evidence="6">4-hydroxythreonine-4-phosphate dehydrogenase</fullName>
    </recommendedName>
</protein>
<evidence type="ECO:0000256" key="2">
    <source>
        <dbReference type="ARBA" id="ARBA00023002"/>
    </source>
</evidence>
<dbReference type="Proteomes" id="UP000429980">
    <property type="component" value="Unassembled WGS sequence"/>
</dbReference>